<dbReference type="AlphaFoldDB" id="A0A3M6T9T3"/>
<evidence type="ECO:0000313" key="2">
    <source>
        <dbReference type="Proteomes" id="UP000275408"/>
    </source>
</evidence>
<proteinExistence type="predicted"/>
<organism evidence="1 2">
    <name type="scientific">Pocillopora damicornis</name>
    <name type="common">Cauliflower coral</name>
    <name type="synonym">Millepora damicornis</name>
    <dbReference type="NCBI Taxonomy" id="46731"/>
    <lineage>
        <taxon>Eukaryota</taxon>
        <taxon>Metazoa</taxon>
        <taxon>Cnidaria</taxon>
        <taxon>Anthozoa</taxon>
        <taxon>Hexacorallia</taxon>
        <taxon>Scleractinia</taxon>
        <taxon>Astrocoeniina</taxon>
        <taxon>Pocilloporidae</taxon>
        <taxon>Pocillopora</taxon>
    </lineage>
</organism>
<sequence>MSEIIEDFTTNLHPFAGVVFLQRTIMADSEISSAFQLADPTDKERFFTRLRKLNVNDTRELDSFLEDYKYRKLIVNGFNRDLVIVGRGESTVFEDFTLQVWKKYYIEEEVAQIGMLQGSLSFPVEGVFVGKSSGRVYVCQECDDYQEQCIVCIAYSLEHFLVRGPQKLLEYNKPQCLFENCYGCFDPLIKDRVLNSIGL</sequence>
<accession>A0A3M6T9T3</accession>
<gene>
    <name evidence="1" type="ORF">pdam_00014745</name>
</gene>
<protein>
    <submittedName>
        <fullName evidence="1">Uncharacterized protein</fullName>
    </submittedName>
</protein>
<name>A0A3M6T9T3_POCDA</name>
<reference evidence="1 2" key="1">
    <citation type="journal article" date="2018" name="Sci. Rep.">
        <title>Comparative analysis of the Pocillopora damicornis genome highlights role of immune system in coral evolution.</title>
        <authorList>
            <person name="Cunning R."/>
            <person name="Bay R.A."/>
            <person name="Gillette P."/>
            <person name="Baker A.C."/>
            <person name="Traylor-Knowles N."/>
        </authorList>
    </citation>
    <scope>NUCLEOTIDE SEQUENCE [LARGE SCALE GENOMIC DNA]</scope>
    <source>
        <strain evidence="1">RSMAS</strain>
        <tissue evidence="1">Whole animal</tissue>
    </source>
</reference>
<dbReference type="Proteomes" id="UP000275408">
    <property type="component" value="Unassembled WGS sequence"/>
</dbReference>
<dbReference type="EMBL" id="RCHS01004043">
    <property type="protein sequence ID" value="RMX38147.1"/>
    <property type="molecule type" value="Genomic_DNA"/>
</dbReference>
<evidence type="ECO:0000313" key="1">
    <source>
        <dbReference type="EMBL" id="RMX38147.1"/>
    </source>
</evidence>
<keyword evidence="2" id="KW-1185">Reference proteome</keyword>
<comment type="caution">
    <text evidence="1">The sequence shown here is derived from an EMBL/GenBank/DDBJ whole genome shotgun (WGS) entry which is preliminary data.</text>
</comment>
<dbReference type="OMA" id="GCFDPLI"/>
<dbReference type="OrthoDB" id="5949133at2759"/>